<dbReference type="GO" id="GO:0016301">
    <property type="term" value="F:kinase activity"/>
    <property type="evidence" value="ECO:0007669"/>
    <property type="project" value="UniProtKB-KW"/>
</dbReference>
<gene>
    <name evidence="4" type="ORF">GCM10010468_74240</name>
</gene>
<evidence type="ECO:0000259" key="3">
    <source>
        <dbReference type="Pfam" id="PF03109"/>
    </source>
</evidence>
<dbReference type="InterPro" id="IPR004147">
    <property type="entry name" value="ABC1_dom"/>
</dbReference>
<evidence type="ECO:0000313" key="5">
    <source>
        <dbReference type="Proteomes" id="UP001501237"/>
    </source>
</evidence>
<name>A0ABP6QLF7_9ACTN</name>
<dbReference type="PANTHER" id="PTHR10566">
    <property type="entry name" value="CHAPERONE-ACTIVITY OF BC1 COMPLEX CABC1 -RELATED"/>
    <property type="match status" value="1"/>
</dbReference>
<dbReference type="PANTHER" id="PTHR10566:SF113">
    <property type="entry name" value="PROTEIN ACTIVITY OF BC1 COMPLEX KINASE 7, CHLOROPLASTIC"/>
    <property type="match status" value="1"/>
</dbReference>
<dbReference type="SUPFAM" id="SSF56112">
    <property type="entry name" value="Protein kinase-like (PK-like)"/>
    <property type="match status" value="1"/>
</dbReference>
<dbReference type="InterPro" id="IPR011009">
    <property type="entry name" value="Kinase-like_dom_sf"/>
</dbReference>
<reference evidence="5" key="1">
    <citation type="journal article" date="2019" name="Int. J. Syst. Evol. Microbiol.">
        <title>The Global Catalogue of Microorganisms (GCM) 10K type strain sequencing project: providing services to taxonomists for standard genome sequencing and annotation.</title>
        <authorList>
            <consortium name="The Broad Institute Genomics Platform"/>
            <consortium name="The Broad Institute Genome Sequencing Center for Infectious Disease"/>
            <person name="Wu L."/>
            <person name="Ma J."/>
        </authorList>
    </citation>
    <scope>NUCLEOTIDE SEQUENCE [LARGE SCALE GENOMIC DNA]</scope>
    <source>
        <strain evidence="5">JCM 9377</strain>
    </source>
</reference>
<dbReference type="CDD" id="cd05121">
    <property type="entry name" value="ABC1_ADCK3-like"/>
    <property type="match status" value="1"/>
</dbReference>
<comment type="caution">
    <text evidence="4">The sequence shown here is derived from an EMBL/GenBank/DDBJ whole genome shotgun (WGS) entry which is preliminary data.</text>
</comment>
<dbReference type="InterPro" id="IPR050154">
    <property type="entry name" value="UbiB_kinase"/>
</dbReference>
<evidence type="ECO:0000313" key="4">
    <source>
        <dbReference type="EMBL" id="GAA3238610.1"/>
    </source>
</evidence>
<proteinExistence type="inferred from homology"/>
<protein>
    <submittedName>
        <fullName evidence="4">AarF/ABC1/UbiB kinase family protein</fullName>
    </submittedName>
</protein>
<dbReference type="EMBL" id="BAAAUV010000035">
    <property type="protein sequence ID" value="GAA3238610.1"/>
    <property type="molecule type" value="Genomic_DNA"/>
</dbReference>
<keyword evidence="5" id="KW-1185">Reference proteome</keyword>
<dbReference type="Pfam" id="PF03109">
    <property type="entry name" value="ABC1"/>
    <property type="match status" value="1"/>
</dbReference>
<feature type="region of interest" description="Disordered" evidence="2">
    <location>
        <begin position="1"/>
        <end position="21"/>
    </location>
</feature>
<comment type="similarity">
    <text evidence="1">Belongs to the protein kinase superfamily. ADCK protein kinase family.</text>
</comment>
<dbReference type="Proteomes" id="UP001501237">
    <property type="component" value="Unassembled WGS sequence"/>
</dbReference>
<dbReference type="RefSeq" id="WP_344838237.1">
    <property type="nucleotide sequence ID" value="NZ_BAAAUV010000035.1"/>
</dbReference>
<sequence length="448" mass="50026">MTFRGPYADGPSPEDLLVDSPPLRGLKPRDVGRLIVIATVMGVSIGTAILRVRDKKATAVWGGVVTGFERLGPTFVKLGQLIASSPGIFPKPLADAALRCLDEVPPIDPAAAVAVIREDLGDPGEIFKSFDETPLSAASIGQVHACVLLDGREAVVKIQRPGIRDRMARDLRLAHLLSRFAERISKAARLTKPTAIIEDLHAVTFQELNSALEAHRQHQFRENLHKFGDNRQVTAPEIYWDHCGPRVICMERMYGTPFDESDTLRERGMDGPDMLRHGVKAWAEACLIHGLFHGDVHAGNLWVLDDGRTCYLDFGIMGEITPEWQQLLRDFFYTAMFDLDFTRIVRGYRRLGIIPEHVGTEAEIAMRMNLIFGPLLRTGLKNVSLGKTIVMLFDMAKQFEAETPRELVLVSKQLIYFERYSKALAPDWVLFTDRKLVTNIFPGAEDAA</sequence>
<accession>A0ABP6QLF7</accession>
<feature type="domain" description="ABC1 atypical kinase-like" evidence="3">
    <location>
        <begin position="101"/>
        <end position="345"/>
    </location>
</feature>
<evidence type="ECO:0000256" key="2">
    <source>
        <dbReference type="SAM" id="MobiDB-lite"/>
    </source>
</evidence>
<keyword evidence="4" id="KW-0418">Kinase</keyword>
<evidence type="ECO:0000256" key="1">
    <source>
        <dbReference type="ARBA" id="ARBA00009670"/>
    </source>
</evidence>
<organism evidence="4 5">
    <name type="scientific">Actinocorallia longicatena</name>
    <dbReference type="NCBI Taxonomy" id="111803"/>
    <lineage>
        <taxon>Bacteria</taxon>
        <taxon>Bacillati</taxon>
        <taxon>Actinomycetota</taxon>
        <taxon>Actinomycetes</taxon>
        <taxon>Streptosporangiales</taxon>
        <taxon>Thermomonosporaceae</taxon>
        <taxon>Actinocorallia</taxon>
    </lineage>
</organism>
<keyword evidence="4" id="KW-0808">Transferase</keyword>